<organism evidence="9 10">
    <name type="scientific">Saccharobesus litoralis</name>
    <dbReference type="NCBI Taxonomy" id="2172099"/>
    <lineage>
        <taxon>Bacteria</taxon>
        <taxon>Pseudomonadati</taxon>
        <taxon>Pseudomonadota</taxon>
        <taxon>Gammaproteobacteria</taxon>
        <taxon>Alteromonadales</taxon>
        <taxon>Alteromonadaceae</taxon>
        <taxon>Saccharobesus</taxon>
    </lineage>
</organism>
<feature type="domain" description="Cytochrome c-type biogenesis protein H Ig-like" evidence="7">
    <location>
        <begin position="309"/>
        <end position="410"/>
    </location>
</feature>
<evidence type="ECO:0000256" key="5">
    <source>
        <dbReference type="PROSITE-ProRule" id="PRU00339"/>
    </source>
</evidence>
<dbReference type="InterPro" id="IPR051263">
    <property type="entry name" value="C-type_cytochrome_biogenesis"/>
</dbReference>
<gene>
    <name evidence="9" type="primary">ccmI</name>
    <name evidence="9" type="ORF">C2869_13570</name>
</gene>
<dbReference type="NCBIfam" id="TIGR03142">
    <property type="entry name" value="cytochro_ccmI"/>
    <property type="match status" value="1"/>
</dbReference>
<evidence type="ECO:0000256" key="1">
    <source>
        <dbReference type="ARBA" id="ARBA00004196"/>
    </source>
</evidence>
<dbReference type="OrthoDB" id="9776053at2"/>
<dbReference type="EMBL" id="CP026604">
    <property type="protein sequence ID" value="AWB67404.1"/>
    <property type="molecule type" value="Genomic_DNA"/>
</dbReference>
<dbReference type="AlphaFoldDB" id="A0A2S0VT71"/>
<dbReference type="KEGG" id="cate:C2869_13570"/>
<dbReference type="InterPro" id="IPR056413">
    <property type="entry name" value="TPR_CcmH_CycH"/>
</dbReference>
<feature type="domain" description="Cytochrome c-type biogenesis protein H TPR" evidence="8">
    <location>
        <begin position="121"/>
        <end position="278"/>
    </location>
</feature>
<dbReference type="Gene3D" id="1.25.40.10">
    <property type="entry name" value="Tetratricopeptide repeat domain"/>
    <property type="match status" value="1"/>
</dbReference>
<sequence>MTDALLAIALLSLISIGYLALPISRMRKAQLNNDELLKNNEQKILLQKQQEFDEDLVADRMAQDEYEQSTQDLTLELASLIERQNQQTKQVGVKLNAVIAVPFIIVVLSMGFYLFQGKMQQLEQWQSAVAQRADLGQKIVMGQGGDVTFEDLRTFYLGLRTKLAEQPDDAIGWLLLGRVAASINDVEAAIKALEQSLKLEPNKRSTRLSYAQTLIATQQDNYLHKAKQVLQGLLRDDGSDVESAMLLGYVENQLGNHKIAKVIMAEVLERLPANDERRGLILQAIPSLANGEQVADNSMESVSSIASKTVTVKLAGLKDKVGQYQWLFVFARPAKKGPPFAVKKIPLASGLPNEVVLSDKDAMIASMNLSSLSTAYISVRFSKDEEVKLDDDEIEFHSSLTTLNSDSNTDIVF</sequence>
<dbReference type="Proteomes" id="UP000244441">
    <property type="component" value="Chromosome"/>
</dbReference>
<dbReference type="InterPro" id="IPR011990">
    <property type="entry name" value="TPR-like_helical_dom_sf"/>
</dbReference>
<dbReference type="PANTHER" id="PTHR47870:SF1">
    <property type="entry name" value="CYTOCHROME C-TYPE BIOGENESIS PROTEIN CCMH"/>
    <property type="match status" value="1"/>
</dbReference>
<feature type="repeat" description="TPR" evidence="5">
    <location>
        <begin position="170"/>
        <end position="203"/>
    </location>
</feature>
<protein>
    <submittedName>
        <fullName evidence="9">C-type cytochrome biogenesis protein CcmI</fullName>
    </submittedName>
</protein>
<dbReference type="RefSeq" id="WP_108603451.1">
    <property type="nucleotide sequence ID" value="NZ_CP026604.1"/>
</dbReference>
<comment type="subcellular location">
    <subcellularLocation>
        <location evidence="1">Cell envelope</location>
    </subcellularLocation>
</comment>
<dbReference type="PROSITE" id="PS50005">
    <property type="entry name" value="TPR"/>
    <property type="match status" value="1"/>
</dbReference>
<evidence type="ECO:0000256" key="6">
    <source>
        <dbReference type="SAM" id="Phobius"/>
    </source>
</evidence>
<keyword evidence="10" id="KW-1185">Reference proteome</keyword>
<keyword evidence="3" id="KW-0201">Cytochrome c-type biogenesis</keyword>
<dbReference type="GO" id="GO:0017004">
    <property type="term" value="P:cytochrome complex assembly"/>
    <property type="evidence" value="ECO:0007669"/>
    <property type="project" value="UniProtKB-KW"/>
</dbReference>
<keyword evidence="4 5" id="KW-0802">TPR repeat</keyword>
<feature type="transmembrane region" description="Helical" evidence="6">
    <location>
        <begin position="6"/>
        <end position="23"/>
    </location>
</feature>
<dbReference type="Pfam" id="PF23892">
    <property type="entry name" value="Ig_CycH"/>
    <property type="match status" value="1"/>
</dbReference>
<accession>A0A2S0VT71</accession>
<evidence type="ECO:0000313" key="9">
    <source>
        <dbReference type="EMBL" id="AWB67404.1"/>
    </source>
</evidence>
<name>A0A2S0VT71_9ALTE</name>
<keyword evidence="6" id="KW-1133">Transmembrane helix</keyword>
<evidence type="ECO:0000259" key="8">
    <source>
        <dbReference type="Pfam" id="PF23914"/>
    </source>
</evidence>
<evidence type="ECO:0000313" key="10">
    <source>
        <dbReference type="Proteomes" id="UP000244441"/>
    </source>
</evidence>
<evidence type="ECO:0000256" key="2">
    <source>
        <dbReference type="ARBA" id="ARBA00022737"/>
    </source>
</evidence>
<dbReference type="InterPro" id="IPR017560">
    <property type="entry name" value="Cyt_c_biogenesis_CcmI"/>
</dbReference>
<keyword evidence="6" id="KW-0472">Membrane</keyword>
<evidence type="ECO:0000256" key="4">
    <source>
        <dbReference type="ARBA" id="ARBA00022803"/>
    </source>
</evidence>
<dbReference type="SUPFAM" id="SSF48452">
    <property type="entry name" value="TPR-like"/>
    <property type="match status" value="1"/>
</dbReference>
<dbReference type="GO" id="GO:0030313">
    <property type="term" value="C:cell envelope"/>
    <property type="evidence" value="ECO:0007669"/>
    <property type="project" value="UniProtKB-SubCell"/>
</dbReference>
<dbReference type="InterPro" id="IPR019734">
    <property type="entry name" value="TPR_rpt"/>
</dbReference>
<feature type="transmembrane region" description="Helical" evidence="6">
    <location>
        <begin position="93"/>
        <end position="115"/>
    </location>
</feature>
<reference evidence="9 10" key="1">
    <citation type="submission" date="2018-01" db="EMBL/GenBank/DDBJ databases">
        <title>Genome sequence of a Cantenovulum-like bacteria.</title>
        <authorList>
            <person name="Tan W.R."/>
            <person name="Lau N.-S."/>
            <person name="Go F."/>
            <person name="Amirul A.-A.A."/>
        </authorList>
    </citation>
    <scope>NUCLEOTIDE SEQUENCE [LARGE SCALE GENOMIC DNA]</scope>
    <source>
        <strain evidence="9 10">CCB-QB4</strain>
    </source>
</reference>
<dbReference type="InterPro" id="IPR056412">
    <property type="entry name" value="Ig_CycH"/>
</dbReference>
<evidence type="ECO:0000256" key="3">
    <source>
        <dbReference type="ARBA" id="ARBA00022748"/>
    </source>
</evidence>
<evidence type="ECO:0000259" key="7">
    <source>
        <dbReference type="Pfam" id="PF23892"/>
    </source>
</evidence>
<keyword evidence="6" id="KW-0812">Transmembrane</keyword>
<dbReference type="Pfam" id="PF23914">
    <property type="entry name" value="TPR_CcmH_CycH"/>
    <property type="match status" value="1"/>
</dbReference>
<dbReference type="PANTHER" id="PTHR47870">
    <property type="entry name" value="CYTOCHROME C-TYPE BIOGENESIS PROTEIN CCMH"/>
    <property type="match status" value="1"/>
</dbReference>
<keyword evidence="2" id="KW-0677">Repeat</keyword>
<proteinExistence type="predicted"/>